<comment type="caution">
    <text evidence="2">The sequence shown here is derived from an EMBL/GenBank/DDBJ whole genome shotgun (WGS) entry which is preliminary data.</text>
</comment>
<dbReference type="Pfam" id="PF03819">
    <property type="entry name" value="MazG"/>
    <property type="match status" value="1"/>
</dbReference>
<organism evidence="2 3">
    <name type="scientific">Chengkuizengella axinellae</name>
    <dbReference type="NCBI Taxonomy" id="3064388"/>
    <lineage>
        <taxon>Bacteria</taxon>
        <taxon>Bacillati</taxon>
        <taxon>Bacillota</taxon>
        <taxon>Bacilli</taxon>
        <taxon>Bacillales</taxon>
        <taxon>Paenibacillaceae</taxon>
        <taxon>Chengkuizengella</taxon>
    </lineage>
</organism>
<dbReference type="EMBL" id="JAVAMP010000029">
    <property type="protein sequence ID" value="MDP5277197.1"/>
    <property type="molecule type" value="Genomic_DNA"/>
</dbReference>
<feature type="domain" description="NTP pyrophosphohydrolase MazG-like" evidence="1">
    <location>
        <begin position="30"/>
        <end position="98"/>
    </location>
</feature>
<keyword evidence="3" id="KW-1185">Reference proteome</keyword>
<dbReference type="Proteomes" id="UP001231941">
    <property type="component" value="Unassembled WGS sequence"/>
</dbReference>
<evidence type="ECO:0000313" key="2">
    <source>
        <dbReference type="EMBL" id="MDP5277197.1"/>
    </source>
</evidence>
<dbReference type="InterPro" id="IPR004518">
    <property type="entry name" value="MazG-like_dom"/>
</dbReference>
<dbReference type="CDD" id="cd11541">
    <property type="entry name" value="NTP-PPase_u4"/>
    <property type="match status" value="1"/>
</dbReference>
<gene>
    <name evidence="2" type="ORF">Q5Y73_24235</name>
</gene>
<dbReference type="SUPFAM" id="SSF101386">
    <property type="entry name" value="all-alpha NTP pyrophosphatases"/>
    <property type="match status" value="1"/>
</dbReference>
<dbReference type="RefSeq" id="WP_305994497.1">
    <property type="nucleotide sequence ID" value="NZ_JAVAMP010000029.1"/>
</dbReference>
<dbReference type="Gene3D" id="1.10.287.1080">
    <property type="entry name" value="MazG-like"/>
    <property type="match status" value="1"/>
</dbReference>
<accession>A0ABT9J6F2</accession>
<sequence length="111" mass="12570">MEFSEYQHKAMRTVNKSLDKKEMLLNASLGLSGESGEVADIIKKFAFHGHELDKEKIRKELGDVLWYLALASEALGVSLNDIARGNVEKLLKRYPDGFDSDRSINREEGEK</sequence>
<evidence type="ECO:0000259" key="1">
    <source>
        <dbReference type="Pfam" id="PF03819"/>
    </source>
</evidence>
<protein>
    <submittedName>
        <fullName evidence="2">Nucleoside triphosphate pyrophosphohydrolase family protein</fullName>
    </submittedName>
</protein>
<name>A0ABT9J6F2_9BACL</name>
<dbReference type="InterPro" id="IPR011379">
    <property type="entry name" value="MazG-related_GP37"/>
</dbReference>
<dbReference type="PIRSF" id="PIRSF006639">
    <property type="entry name" value="UCP006639_pph"/>
    <property type="match status" value="1"/>
</dbReference>
<evidence type="ECO:0000313" key="3">
    <source>
        <dbReference type="Proteomes" id="UP001231941"/>
    </source>
</evidence>
<reference evidence="2 3" key="1">
    <citation type="submission" date="2023-08" db="EMBL/GenBank/DDBJ databases">
        <authorList>
            <person name="Park J.-S."/>
        </authorList>
    </citation>
    <scope>NUCLEOTIDE SEQUENCE [LARGE SCALE GENOMIC DNA]</scope>
    <source>
        <strain evidence="2 3">2205SS18-9</strain>
    </source>
</reference>
<proteinExistence type="predicted"/>